<dbReference type="GO" id="GO:0008233">
    <property type="term" value="F:peptidase activity"/>
    <property type="evidence" value="ECO:0007669"/>
    <property type="project" value="UniProtKB-KW"/>
</dbReference>
<evidence type="ECO:0000313" key="3">
    <source>
        <dbReference type="Proteomes" id="UP000261948"/>
    </source>
</evidence>
<feature type="region of interest" description="Disordered" evidence="1">
    <location>
        <begin position="268"/>
        <end position="288"/>
    </location>
</feature>
<keyword evidence="3" id="KW-1185">Reference proteome</keyword>
<feature type="compositionally biased region" description="Basic and acidic residues" evidence="1">
    <location>
        <begin position="307"/>
        <end position="317"/>
    </location>
</feature>
<organism evidence="2 3">
    <name type="scientific">Comamonas testosteroni</name>
    <name type="common">Pseudomonas testosteroni</name>
    <dbReference type="NCBI Taxonomy" id="285"/>
    <lineage>
        <taxon>Bacteria</taxon>
        <taxon>Pseudomonadati</taxon>
        <taxon>Pseudomonadota</taxon>
        <taxon>Betaproteobacteria</taxon>
        <taxon>Burkholderiales</taxon>
        <taxon>Comamonadaceae</taxon>
        <taxon>Comamonas</taxon>
    </lineage>
</organism>
<sequence>MTYCVALKLNAGLVFLSDSRTNAGLDQISSFRKAMVYEQPGDRFMVLLAAGNLSITQSVREMLESFQLPSSSGEMLTIWNVRSMFDAARVLGAAVRHVYDREAEALQRAGVDFNISMIFGGQIQGEGMRLFQVYSAGNFIEATGETPYFQIGESKYGKPVLDRVITSETPLDEAAKCALVSMDSTLKSNLTVGLPLDLIVYENNRFATDKIVCLDADNPYLRMLHDSWGQRLRNVFDSIEDPAWGGGDTSAPIRVHSPLAHPILKVGAPPSSPVGSDQGAGSMPPAALRQPYVPVQAGMSAALEYQRIQEQEEEARLTRQPSASLPSRSF</sequence>
<dbReference type="EMBL" id="QURR01000004">
    <property type="protein sequence ID" value="RGE46064.1"/>
    <property type="molecule type" value="Genomic_DNA"/>
</dbReference>
<dbReference type="GO" id="GO:0051603">
    <property type="term" value="P:proteolysis involved in protein catabolic process"/>
    <property type="evidence" value="ECO:0007669"/>
    <property type="project" value="InterPro"/>
</dbReference>
<dbReference type="OrthoDB" id="9786336at2"/>
<feature type="region of interest" description="Disordered" evidence="1">
    <location>
        <begin position="304"/>
        <end position="330"/>
    </location>
</feature>
<dbReference type="Gene3D" id="3.60.20.10">
    <property type="entry name" value="Glutamine Phosphoribosylpyrophosphate, subunit 1, domain 1"/>
    <property type="match status" value="1"/>
</dbReference>
<keyword evidence="2" id="KW-0647">Proteasome</keyword>
<keyword evidence="2" id="KW-0645">Protease</keyword>
<dbReference type="GO" id="GO:0005839">
    <property type="term" value="C:proteasome core complex"/>
    <property type="evidence" value="ECO:0007669"/>
    <property type="project" value="InterPro"/>
</dbReference>
<evidence type="ECO:0000313" key="2">
    <source>
        <dbReference type="EMBL" id="RGE46064.1"/>
    </source>
</evidence>
<dbReference type="CDD" id="cd03765">
    <property type="entry name" value="proteasome_beta_bacterial"/>
    <property type="match status" value="1"/>
</dbReference>
<proteinExistence type="predicted"/>
<reference evidence="2 3" key="1">
    <citation type="submission" date="2018-08" db="EMBL/GenBank/DDBJ databases">
        <title>Comamonas testosteroni strain SWCO2.</title>
        <authorList>
            <person name="Jiang N."/>
            <person name="Zhang X.Z."/>
        </authorList>
    </citation>
    <scope>NUCLEOTIDE SEQUENCE [LARGE SCALE GENOMIC DNA]</scope>
    <source>
        <strain evidence="2 3">SWCO2</strain>
    </source>
</reference>
<comment type="caution">
    <text evidence="2">The sequence shown here is derived from an EMBL/GenBank/DDBJ whole genome shotgun (WGS) entry which is preliminary data.</text>
</comment>
<keyword evidence="2" id="KW-0378">Hydrolase</keyword>
<accession>A0A373FPG9</accession>
<dbReference type="Pfam" id="PF00227">
    <property type="entry name" value="Proteasome"/>
    <property type="match status" value="1"/>
</dbReference>
<protein>
    <submittedName>
        <fullName evidence="2">Proteasome-type protease</fullName>
    </submittedName>
</protein>
<evidence type="ECO:0000256" key="1">
    <source>
        <dbReference type="SAM" id="MobiDB-lite"/>
    </source>
</evidence>
<dbReference type="AlphaFoldDB" id="A0A373FPG9"/>
<name>A0A373FPG9_COMTE</name>
<dbReference type="InterPro" id="IPR029055">
    <property type="entry name" value="Ntn_hydrolases_N"/>
</dbReference>
<gene>
    <name evidence="2" type="ORF">DZC30_04660</name>
</gene>
<feature type="compositionally biased region" description="Polar residues" evidence="1">
    <location>
        <begin position="319"/>
        <end position="330"/>
    </location>
</feature>
<dbReference type="InterPro" id="IPR001353">
    <property type="entry name" value="Proteasome_sua/b"/>
</dbReference>
<dbReference type="Proteomes" id="UP000261948">
    <property type="component" value="Unassembled WGS sequence"/>
</dbReference>
<dbReference type="SUPFAM" id="SSF56235">
    <property type="entry name" value="N-terminal nucleophile aminohydrolases (Ntn hydrolases)"/>
    <property type="match status" value="1"/>
</dbReference>